<accession>A0A8C6L9F5</accession>
<dbReference type="Proteomes" id="UP000694548">
    <property type="component" value="Chromosome sgr06"/>
</dbReference>
<keyword evidence="2" id="KW-1185">Reference proteome</keyword>
<reference evidence="1" key="2">
    <citation type="submission" date="2025-08" db="UniProtKB">
        <authorList>
            <consortium name="Ensembl"/>
        </authorList>
    </citation>
    <scope>IDENTIFICATION</scope>
</reference>
<protein>
    <submittedName>
        <fullName evidence="1">Uncharacterized protein</fullName>
    </submittedName>
</protein>
<proteinExistence type="predicted"/>
<name>A0A8C6L9F5_NOTFU</name>
<reference evidence="1" key="1">
    <citation type="submission" date="2014-08" db="EMBL/GenBank/DDBJ databases">
        <authorList>
            <person name="Senf B."/>
            <person name="Petzold A."/>
            <person name="Downie B.R."/>
            <person name="Koch P."/>
            <person name="Platzer M."/>
        </authorList>
    </citation>
    <scope>NUCLEOTIDE SEQUENCE [LARGE SCALE GENOMIC DNA]</scope>
    <source>
        <strain evidence="1">GRZ</strain>
    </source>
</reference>
<evidence type="ECO:0000313" key="2">
    <source>
        <dbReference type="Proteomes" id="UP000694548"/>
    </source>
</evidence>
<sequence length="50" mass="5542">FNCYWSNSLIFTRTPPRLLSDLLLGCGAAMWPQRVALCCPLSLSDDAVPK</sequence>
<evidence type="ECO:0000313" key="1">
    <source>
        <dbReference type="Ensembl" id="ENSNFUP00015017659.1"/>
    </source>
</evidence>
<dbReference type="AlphaFoldDB" id="A0A8C6L9F5"/>
<dbReference type="Ensembl" id="ENSNFUT00015018471.1">
    <property type="protein sequence ID" value="ENSNFUP00015017659.1"/>
    <property type="gene ID" value="ENSNFUG00015008438.1"/>
</dbReference>
<organism evidence="1 2">
    <name type="scientific">Nothobranchius furzeri</name>
    <name type="common">Turquoise killifish</name>
    <dbReference type="NCBI Taxonomy" id="105023"/>
    <lineage>
        <taxon>Eukaryota</taxon>
        <taxon>Metazoa</taxon>
        <taxon>Chordata</taxon>
        <taxon>Craniata</taxon>
        <taxon>Vertebrata</taxon>
        <taxon>Euteleostomi</taxon>
        <taxon>Actinopterygii</taxon>
        <taxon>Neopterygii</taxon>
        <taxon>Teleostei</taxon>
        <taxon>Neoteleostei</taxon>
        <taxon>Acanthomorphata</taxon>
        <taxon>Ovalentaria</taxon>
        <taxon>Atherinomorphae</taxon>
        <taxon>Cyprinodontiformes</taxon>
        <taxon>Nothobranchiidae</taxon>
        <taxon>Nothobranchius</taxon>
    </lineage>
</organism>
<reference evidence="1" key="3">
    <citation type="submission" date="2025-09" db="UniProtKB">
        <authorList>
            <consortium name="Ensembl"/>
        </authorList>
    </citation>
    <scope>IDENTIFICATION</scope>
</reference>